<dbReference type="EMBL" id="JAIWQS010000003">
    <property type="protein sequence ID" value="KAJ8770082.1"/>
    <property type="molecule type" value="Genomic_DNA"/>
</dbReference>
<evidence type="ECO:0000313" key="2">
    <source>
        <dbReference type="EMBL" id="KAJ8770082.1"/>
    </source>
</evidence>
<organism evidence="2 3">
    <name type="scientific">Erythroxylum novogranatense</name>
    <dbReference type="NCBI Taxonomy" id="1862640"/>
    <lineage>
        <taxon>Eukaryota</taxon>
        <taxon>Viridiplantae</taxon>
        <taxon>Streptophyta</taxon>
        <taxon>Embryophyta</taxon>
        <taxon>Tracheophyta</taxon>
        <taxon>Spermatophyta</taxon>
        <taxon>Magnoliopsida</taxon>
        <taxon>eudicotyledons</taxon>
        <taxon>Gunneridae</taxon>
        <taxon>Pentapetalae</taxon>
        <taxon>rosids</taxon>
        <taxon>fabids</taxon>
        <taxon>Malpighiales</taxon>
        <taxon>Erythroxylaceae</taxon>
        <taxon>Erythroxylum</taxon>
    </lineage>
</organism>
<evidence type="ECO:0000256" key="1">
    <source>
        <dbReference type="SAM" id="Phobius"/>
    </source>
</evidence>
<dbReference type="NCBIfam" id="TIGR01571">
    <property type="entry name" value="A_thal_Cys_rich"/>
    <property type="match status" value="1"/>
</dbReference>
<protein>
    <submittedName>
        <fullName evidence="2">Uncharacterized protein</fullName>
    </submittedName>
</protein>
<dbReference type="Proteomes" id="UP001159364">
    <property type="component" value="Linkage Group LG03"/>
</dbReference>
<gene>
    <name evidence="2" type="ORF">K2173_010127</name>
</gene>
<proteinExistence type="predicted"/>
<keyword evidence="3" id="KW-1185">Reference proteome</keyword>
<evidence type="ECO:0000313" key="3">
    <source>
        <dbReference type="Proteomes" id="UP001159364"/>
    </source>
</evidence>
<name>A0AAV8TSY8_9ROSI</name>
<accession>A0AAV8TSY8</accession>
<comment type="caution">
    <text evidence="2">The sequence shown here is derived from an EMBL/GenBank/DDBJ whole genome shotgun (WGS) entry which is preliminary data.</text>
</comment>
<dbReference type="InterPro" id="IPR006461">
    <property type="entry name" value="PLAC_motif_containing"/>
</dbReference>
<dbReference type="AlphaFoldDB" id="A0AAV8TSY8"/>
<keyword evidence="1" id="KW-0812">Transmembrane</keyword>
<dbReference type="PANTHER" id="PTHR15907">
    <property type="entry name" value="DUF614 FAMILY PROTEIN-RELATED"/>
    <property type="match status" value="1"/>
</dbReference>
<sequence length="148" mass="16657">MNPPPFHHQQEASWSTGLCDCFSDMRTCCLTWWCPCITFGRIAEIVDKGTTPCAASGSIYCLLASFTGCACLYSCIYRSKMRKEYMLKENTCNDCLVHCCCETCALCQEYRELKNRGFDMPLGWEGNAQTHGVEIMAPPPMQMFGGTR</sequence>
<reference evidence="2 3" key="1">
    <citation type="submission" date="2021-09" db="EMBL/GenBank/DDBJ databases">
        <title>Genomic insights and catalytic innovation underlie evolution of tropane alkaloids biosynthesis.</title>
        <authorList>
            <person name="Wang Y.-J."/>
            <person name="Tian T."/>
            <person name="Huang J.-P."/>
            <person name="Huang S.-X."/>
        </authorList>
    </citation>
    <scope>NUCLEOTIDE SEQUENCE [LARGE SCALE GENOMIC DNA]</scope>
    <source>
        <strain evidence="2">KIB-2018</strain>
        <tissue evidence="2">Leaf</tissue>
    </source>
</reference>
<keyword evidence="1" id="KW-1133">Transmembrane helix</keyword>
<dbReference type="Pfam" id="PF04749">
    <property type="entry name" value="PLAC8"/>
    <property type="match status" value="1"/>
</dbReference>
<feature type="transmembrane region" description="Helical" evidence="1">
    <location>
        <begin position="57"/>
        <end position="76"/>
    </location>
</feature>
<keyword evidence="1" id="KW-0472">Membrane</keyword>